<dbReference type="Proteomes" id="UP000321393">
    <property type="component" value="Unassembled WGS sequence"/>
</dbReference>
<comment type="caution">
    <text evidence="2">The sequence shown here is derived from an EMBL/GenBank/DDBJ whole genome shotgun (WGS) entry which is preliminary data.</text>
</comment>
<reference evidence="3 4" key="1">
    <citation type="submission" date="2019-08" db="EMBL/GenBank/DDBJ databases">
        <title>Draft genome sequences of two oriental melons (Cucumis melo L. var makuwa).</title>
        <authorList>
            <person name="Kwon S.-Y."/>
        </authorList>
    </citation>
    <scope>NUCLEOTIDE SEQUENCE [LARGE SCALE GENOMIC DNA]</scope>
    <source>
        <strain evidence="4">cv. Chang Bougi</strain>
        <strain evidence="3">cv. SW 3</strain>
        <tissue evidence="2">Leaf</tissue>
    </source>
</reference>
<dbReference type="Proteomes" id="UP000321947">
    <property type="component" value="Unassembled WGS sequence"/>
</dbReference>
<evidence type="ECO:0000313" key="1">
    <source>
        <dbReference type="EMBL" id="KAA0048533.1"/>
    </source>
</evidence>
<name>A0A5D3DX58_CUCMM</name>
<dbReference type="EMBL" id="SSTD01002133">
    <property type="protein sequence ID" value="TYK28336.1"/>
    <property type="molecule type" value="Genomic_DNA"/>
</dbReference>
<dbReference type="EMBL" id="SSTE01012822">
    <property type="protein sequence ID" value="KAA0048533.1"/>
    <property type="molecule type" value="Genomic_DNA"/>
</dbReference>
<protein>
    <submittedName>
        <fullName evidence="2">Retrotransposon protein</fullName>
    </submittedName>
</protein>
<organism evidence="2 4">
    <name type="scientific">Cucumis melo var. makuwa</name>
    <name type="common">Oriental melon</name>
    <dbReference type="NCBI Taxonomy" id="1194695"/>
    <lineage>
        <taxon>Eukaryota</taxon>
        <taxon>Viridiplantae</taxon>
        <taxon>Streptophyta</taxon>
        <taxon>Embryophyta</taxon>
        <taxon>Tracheophyta</taxon>
        <taxon>Spermatophyta</taxon>
        <taxon>Magnoliopsida</taxon>
        <taxon>eudicotyledons</taxon>
        <taxon>Gunneridae</taxon>
        <taxon>Pentapetalae</taxon>
        <taxon>rosids</taxon>
        <taxon>fabids</taxon>
        <taxon>Cucurbitales</taxon>
        <taxon>Cucurbitaceae</taxon>
        <taxon>Benincaseae</taxon>
        <taxon>Cucumis</taxon>
    </lineage>
</organism>
<proteinExistence type="predicted"/>
<evidence type="ECO:0000313" key="4">
    <source>
        <dbReference type="Proteomes" id="UP000321947"/>
    </source>
</evidence>
<evidence type="ECO:0000313" key="2">
    <source>
        <dbReference type="EMBL" id="TYK28336.1"/>
    </source>
</evidence>
<evidence type="ECO:0000313" key="3">
    <source>
        <dbReference type="Proteomes" id="UP000321393"/>
    </source>
</evidence>
<accession>A0A5D3DX58</accession>
<gene>
    <name evidence="2" type="ORF">E5676_scaffold600G001690</name>
    <name evidence="1" type="ORF">E6C27_scaffold61G001600</name>
</gene>
<sequence length="209" mass="24001">MVNCDDIDELDEGDSTYATTTTTEDIQYIETTIEWSNWCNELAETKEEEGIIVECVNGFGSHGGWKSDNDRMIGRFAETFTDVGSNEPYRYEGFDMPEGNKKFPSVARSSESKRKRGSQREVDVEGIHLAFDCTNDQLKTIAEWPARVLANDNHVRTEFFRILREISKLTSLDRGYCKGIFCLVWTTCRVLYSCLRMRGRAFVESSYET</sequence>
<dbReference type="AlphaFoldDB" id="A0A5D3DX58"/>